<dbReference type="HOGENOM" id="CLU_049304_2_0_9"/>
<dbReference type="AlphaFoldDB" id="G7SHK6"/>
<dbReference type="EMBL" id="CP002644">
    <property type="protein sequence ID" value="AER19554.1"/>
    <property type="molecule type" value="Genomic_DNA"/>
</dbReference>
<accession>G7SHK6</accession>
<dbReference type="EMBL" id="CP002644">
    <property type="protein sequence ID" value="AER20213.1"/>
    <property type="molecule type" value="Genomic_DNA"/>
</dbReference>
<reference evidence="3 5" key="1">
    <citation type="journal article" date="2011" name="BMC Genomics">
        <title>Comparative Genomic Analysis of Streptococcus suis reveals significant genomic diversity among different serotypes.</title>
        <authorList>
            <person name="Zhang A."/>
            <person name="Yang M."/>
            <person name="Hu P."/>
            <person name="Wu J."/>
            <person name="Chen B."/>
            <person name="Hua Y."/>
            <person name="Yu J."/>
            <person name="Chen H."/>
            <person name="Xiao J."/>
            <person name="Jin M."/>
        </authorList>
    </citation>
    <scope>NUCLEOTIDE SEQUENCE [LARGE SCALE GENOMIC DNA]</scope>
    <source>
        <strain evidence="3">D12</strain>
    </source>
</reference>
<organism evidence="3 5">
    <name type="scientific">Streptococcus suis D12</name>
    <dbReference type="NCBI Taxonomy" id="1004952"/>
    <lineage>
        <taxon>Bacteria</taxon>
        <taxon>Bacillati</taxon>
        <taxon>Bacillota</taxon>
        <taxon>Bacilli</taxon>
        <taxon>Lactobacillales</taxon>
        <taxon>Streptococcaceae</taxon>
        <taxon>Streptococcus</taxon>
    </lineage>
</organism>
<dbReference type="KEGG" id="ssk:SSUD12_1948"/>
<name>G7SHK6_STRSU</name>
<evidence type="ECO:0000313" key="1">
    <source>
        <dbReference type="EMBL" id="AER18956.1"/>
    </source>
</evidence>
<dbReference type="EMBL" id="CP002644">
    <property type="protein sequence ID" value="AER18956.1"/>
    <property type="molecule type" value="Genomic_DNA"/>
</dbReference>
<gene>
    <name evidence="1" type="ORF">SSUD12_0635</name>
    <name evidence="2" type="ORF">SSUD12_1266</name>
    <name evidence="3" type="ORF">SSUD12_1746</name>
    <name evidence="4" type="ORF">SSUD12_1948</name>
</gene>
<evidence type="ECO:0000313" key="3">
    <source>
        <dbReference type="EMBL" id="AER20016.1"/>
    </source>
</evidence>
<dbReference type="KEGG" id="ssk:SSUD12_1266"/>
<protein>
    <submittedName>
        <fullName evidence="3">Transposase</fullName>
    </submittedName>
</protein>
<dbReference type="KEGG" id="ssk:SSUD12_0635"/>
<dbReference type="EMBL" id="CP002644">
    <property type="protein sequence ID" value="AER20016.1"/>
    <property type="molecule type" value="Genomic_DNA"/>
</dbReference>
<proteinExistence type="predicted"/>
<dbReference type="Proteomes" id="UP000008845">
    <property type="component" value="Chromosome"/>
</dbReference>
<evidence type="ECO:0000313" key="5">
    <source>
        <dbReference type="Proteomes" id="UP000008845"/>
    </source>
</evidence>
<sequence length="200" mass="22954">MVGYFLCYTKNKRGKIMLDQIKAHLLDSINDIVSTANQFVLHPEKDFSRKSQLTMKTMIQAILTMGGNTLAKELLDLDLPVTQSAFVQRRYRIKHQAFKTLFANITSKIPTSKDLPILAVDGSDVVLPRNRSDKTTSFQTGPHHTPYNLIHINALYNLEQEIYHDLRIQDNREVDERAAFIDMMESCPFRASSSYYGQRV</sequence>
<dbReference type="KEGG" id="ssk:SSUD12_1746"/>
<dbReference type="PATRIC" id="fig|1004952.3.peg.1236"/>
<evidence type="ECO:0000313" key="2">
    <source>
        <dbReference type="EMBL" id="AER19554.1"/>
    </source>
</evidence>
<evidence type="ECO:0000313" key="4">
    <source>
        <dbReference type="EMBL" id="AER20213.1"/>
    </source>
</evidence>